<evidence type="ECO:0000313" key="3">
    <source>
        <dbReference type="Proteomes" id="UP000681720"/>
    </source>
</evidence>
<dbReference type="EMBL" id="CAJOBI010006835">
    <property type="protein sequence ID" value="CAF4070654.1"/>
    <property type="molecule type" value="Genomic_DNA"/>
</dbReference>
<organism evidence="1 3">
    <name type="scientific">Rotaria magnacalcarata</name>
    <dbReference type="NCBI Taxonomy" id="392030"/>
    <lineage>
        <taxon>Eukaryota</taxon>
        <taxon>Metazoa</taxon>
        <taxon>Spiralia</taxon>
        <taxon>Gnathifera</taxon>
        <taxon>Rotifera</taxon>
        <taxon>Eurotatoria</taxon>
        <taxon>Bdelloidea</taxon>
        <taxon>Philodinida</taxon>
        <taxon>Philodinidae</taxon>
        <taxon>Rotaria</taxon>
    </lineage>
</organism>
<dbReference type="Proteomes" id="UP000681720">
    <property type="component" value="Unassembled WGS sequence"/>
</dbReference>
<name>A0A8S2PJA5_9BILA</name>
<evidence type="ECO:0000313" key="1">
    <source>
        <dbReference type="EMBL" id="CAF4048894.1"/>
    </source>
</evidence>
<dbReference type="Proteomes" id="UP000676336">
    <property type="component" value="Unassembled WGS sequence"/>
</dbReference>
<dbReference type="PANTHER" id="PTHR19303">
    <property type="entry name" value="TRANSPOSON"/>
    <property type="match status" value="1"/>
</dbReference>
<sequence length="508" mass="58668">MYVVEEVEEHLAPISGVAANSILDESDLAEDSCVEITSNFDENENELIKWTNYLQLSSNSDDDSDQDHSSTQSVKLVDYLSSESSSDNESISQSYQLGFTNSQNNINLILTYFEKNNNKRKTAEEIGCAPKQLRLWIQNKTELLQMSSRKKGNKRKRLDGGGKKLTYVDIDSRLFVWYREKRTDAASTTNVSDIRKERITFRQLERRGRQLSKELKHPCPSSKWFGRFLVRHRLSLQRPKRQQKIPLEEVHQKATSFYSFLRRASRWAPKRSAMGAFTPRDIFNMDESPLSLFGDQTKRSINDINTCNEVEGCLSNKRFCTVILTISAEDQRVDPVLLFKGLGHVSPAEEKQYAQGIKVYFTPKCVINKPTMDKYNEWFISKHYTDAAEECIEHNGPRSKIKLTASQSRILCTRLTSTAWQRTIKSVNFYEEFKHIGYTWMSNSPISPRTLPGYTFDPATIDLPLLQIDEDNDNEDRQIEIQAKLAEDNNKGIFTQKNTQTKLSHFWK</sequence>
<evidence type="ECO:0000313" key="2">
    <source>
        <dbReference type="EMBL" id="CAF4070654.1"/>
    </source>
</evidence>
<dbReference type="EMBL" id="CAJOBJ010006023">
    <property type="protein sequence ID" value="CAF4048894.1"/>
    <property type="molecule type" value="Genomic_DNA"/>
</dbReference>
<accession>A0A8S2PJA5</accession>
<dbReference type="AlphaFoldDB" id="A0A8S2PJA5"/>
<dbReference type="GO" id="GO:0003677">
    <property type="term" value="F:DNA binding"/>
    <property type="evidence" value="ECO:0007669"/>
    <property type="project" value="TreeGrafter"/>
</dbReference>
<comment type="caution">
    <text evidence="1">The sequence shown here is derived from an EMBL/GenBank/DDBJ whole genome shotgun (WGS) entry which is preliminary data.</text>
</comment>
<gene>
    <name evidence="1" type="ORF">GIL414_LOCUS14323</name>
    <name evidence="2" type="ORF">SMN809_LOCUS15725</name>
</gene>
<protein>
    <submittedName>
        <fullName evidence="1">Uncharacterized protein</fullName>
    </submittedName>
</protein>
<dbReference type="GO" id="GO:0005634">
    <property type="term" value="C:nucleus"/>
    <property type="evidence" value="ECO:0007669"/>
    <property type="project" value="TreeGrafter"/>
</dbReference>
<dbReference type="PANTHER" id="PTHR19303:SF73">
    <property type="entry name" value="PROTEIN PDC2"/>
    <property type="match status" value="1"/>
</dbReference>
<proteinExistence type="predicted"/>
<reference evidence="1" key="1">
    <citation type="submission" date="2021-02" db="EMBL/GenBank/DDBJ databases">
        <authorList>
            <person name="Nowell W R."/>
        </authorList>
    </citation>
    <scope>NUCLEOTIDE SEQUENCE</scope>
</reference>
<dbReference type="InterPro" id="IPR050863">
    <property type="entry name" value="CenT-Element_Derived"/>
</dbReference>